<keyword evidence="6" id="KW-0694">RNA-binding</keyword>
<dbReference type="InterPro" id="IPR038570">
    <property type="entry name" value="HicA_sf"/>
</dbReference>
<reference evidence="8 9" key="1">
    <citation type="submission" date="2021-04" db="EMBL/GenBank/DDBJ databases">
        <title>Whole genome sequence of Jiella sp. KSK16Y-1.</title>
        <authorList>
            <person name="Tuo L."/>
        </authorList>
    </citation>
    <scope>NUCLEOTIDE SEQUENCE [LARGE SCALE GENOMIC DNA]</scope>
    <source>
        <strain evidence="8 9">KSK16Y-1</strain>
    </source>
</reference>
<comment type="caution">
    <text evidence="8">The sequence shown here is derived from an EMBL/GenBank/DDBJ whole genome shotgun (WGS) entry which is preliminary data.</text>
</comment>
<dbReference type="EMBL" id="JAGJCF010000010">
    <property type="protein sequence ID" value="MBP0616698.1"/>
    <property type="molecule type" value="Genomic_DNA"/>
</dbReference>
<evidence type="ECO:0000256" key="2">
    <source>
        <dbReference type="ARBA" id="ARBA00022649"/>
    </source>
</evidence>
<proteinExistence type="inferred from homology"/>
<keyword evidence="2" id="KW-1277">Toxin-antitoxin system</keyword>
<gene>
    <name evidence="8" type="ORF">J6595_14005</name>
</gene>
<evidence type="ECO:0000256" key="5">
    <source>
        <dbReference type="ARBA" id="ARBA00022801"/>
    </source>
</evidence>
<evidence type="ECO:0000256" key="6">
    <source>
        <dbReference type="ARBA" id="ARBA00022884"/>
    </source>
</evidence>
<protein>
    <submittedName>
        <fullName evidence="8">Type II toxin-antitoxin system HicA family toxin</fullName>
    </submittedName>
</protein>
<name>A0ABS4BIV3_9HYPH</name>
<organism evidence="8 9">
    <name type="scientific">Jiella mangrovi</name>
    <dbReference type="NCBI Taxonomy" id="2821407"/>
    <lineage>
        <taxon>Bacteria</taxon>
        <taxon>Pseudomonadati</taxon>
        <taxon>Pseudomonadota</taxon>
        <taxon>Alphaproteobacteria</taxon>
        <taxon>Hyphomicrobiales</taxon>
        <taxon>Aurantimonadaceae</taxon>
        <taxon>Jiella</taxon>
    </lineage>
</organism>
<evidence type="ECO:0000256" key="1">
    <source>
        <dbReference type="ARBA" id="ARBA00006620"/>
    </source>
</evidence>
<dbReference type="Proteomes" id="UP000678276">
    <property type="component" value="Unassembled WGS sequence"/>
</dbReference>
<dbReference type="InterPro" id="IPR012933">
    <property type="entry name" value="HicA_mRNA_interferase"/>
</dbReference>
<dbReference type="Pfam" id="PF07927">
    <property type="entry name" value="HicA_toxin"/>
    <property type="match status" value="1"/>
</dbReference>
<keyword evidence="5" id="KW-0378">Hydrolase</keyword>
<dbReference type="SUPFAM" id="SSF54786">
    <property type="entry name" value="YcfA/nrd intein domain"/>
    <property type="match status" value="1"/>
</dbReference>
<evidence type="ECO:0000256" key="3">
    <source>
        <dbReference type="ARBA" id="ARBA00022722"/>
    </source>
</evidence>
<keyword evidence="9" id="KW-1185">Reference proteome</keyword>
<keyword evidence="7" id="KW-0346">Stress response</keyword>
<accession>A0ABS4BIV3</accession>
<comment type="similarity">
    <text evidence="1">Belongs to the HicA mRNA interferase family.</text>
</comment>
<evidence type="ECO:0000313" key="8">
    <source>
        <dbReference type="EMBL" id="MBP0616698.1"/>
    </source>
</evidence>
<dbReference type="RefSeq" id="WP_209595313.1">
    <property type="nucleotide sequence ID" value="NZ_JAGJCF010000010.1"/>
</dbReference>
<evidence type="ECO:0000256" key="4">
    <source>
        <dbReference type="ARBA" id="ARBA00022759"/>
    </source>
</evidence>
<keyword evidence="3" id="KW-0540">Nuclease</keyword>
<dbReference type="Gene3D" id="3.30.920.30">
    <property type="entry name" value="Hypothetical protein"/>
    <property type="match status" value="1"/>
</dbReference>
<evidence type="ECO:0000313" key="9">
    <source>
        <dbReference type="Proteomes" id="UP000678276"/>
    </source>
</evidence>
<sequence length="64" mass="7194">MSSRDLIKLLRRDGWFEVGVTGSHHHYKHAVKPGKVTVPHPEKDLPQGTVRSVLRQAGLLNQQS</sequence>
<evidence type="ECO:0000256" key="7">
    <source>
        <dbReference type="ARBA" id="ARBA00023016"/>
    </source>
</evidence>
<keyword evidence="4" id="KW-0255">Endonuclease</keyword>